<dbReference type="InterPro" id="IPR022935">
    <property type="entry name" value="ClpS"/>
</dbReference>
<dbReference type="Pfam" id="PF02617">
    <property type="entry name" value="ClpS"/>
    <property type="match status" value="1"/>
</dbReference>
<dbReference type="RefSeq" id="WP_091989739.1">
    <property type="nucleotide sequence ID" value="NZ_FOLO01000053.1"/>
</dbReference>
<dbReference type="PANTHER" id="PTHR33473">
    <property type="entry name" value="ATP-DEPENDENT CLP PROTEASE ADAPTER PROTEIN CLPS1, CHLOROPLASTIC"/>
    <property type="match status" value="1"/>
</dbReference>
<dbReference type="InterPro" id="IPR014719">
    <property type="entry name" value="Ribosomal_bL12_C/ClpS-like"/>
</dbReference>
<dbReference type="NCBIfam" id="NF000670">
    <property type="entry name" value="PRK00033.1-3"/>
    <property type="match status" value="1"/>
</dbReference>
<evidence type="ECO:0000259" key="2">
    <source>
        <dbReference type="Pfam" id="PF02617"/>
    </source>
</evidence>
<keyword evidence="3" id="KW-0645">Protease</keyword>
<keyword evidence="4" id="KW-1185">Reference proteome</keyword>
<reference evidence="3 4" key="1">
    <citation type="submission" date="2016-10" db="EMBL/GenBank/DDBJ databases">
        <authorList>
            <person name="de Groot N.N."/>
        </authorList>
    </citation>
    <scope>NUCLEOTIDE SEQUENCE [LARGE SCALE GENOMIC DNA]</scope>
    <source>
        <strain evidence="3 4">DSM 6059</strain>
    </source>
</reference>
<dbReference type="STRING" id="1123010.SAMN02745724_04364"/>
<name>A0A1I1S230_9GAMM</name>
<dbReference type="GO" id="GO:0006508">
    <property type="term" value="P:proteolysis"/>
    <property type="evidence" value="ECO:0007669"/>
    <property type="project" value="UniProtKB-UniRule"/>
</dbReference>
<dbReference type="NCBIfam" id="NF000672">
    <property type="entry name" value="PRK00033.1-5"/>
    <property type="match status" value="1"/>
</dbReference>
<dbReference type="FunFam" id="3.30.1390.10:FF:000002">
    <property type="entry name" value="ATP-dependent Clp protease adapter protein ClpS"/>
    <property type="match status" value="1"/>
</dbReference>
<dbReference type="EMBL" id="FOLO01000053">
    <property type="protein sequence ID" value="SFD38598.1"/>
    <property type="molecule type" value="Genomic_DNA"/>
</dbReference>
<evidence type="ECO:0000313" key="3">
    <source>
        <dbReference type="EMBL" id="SFD38598.1"/>
    </source>
</evidence>
<dbReference type="InterPro" id="IPR003769">
    <property type="entry name" value="ClpS_core"/>
</dbReference>
<keyword evidence="3" id="KW-0378">Hydrolase</keyword>
<organism evidence="3 4">
    <name type="scientific">Pseudoalteromonas denitrificans DSM 6059</name>
    <dbReference type="NCBI Taxonomy" id="1123010"/>
    <lineage>
        <taxon>Bacteria</taxon>
        <taxon>Pseudomonadati</taxon>
        <taxon>Pseudomonadota</taxon>
        <taxon>Gammaproteobacteria</taxon>
        <taxon>Alteromonadales</taxon>
        <taxon>Pseudoalteromonadaceae</taxon>
        <taxon>Pseudoalteromonas</taxon>
    </lineage>
</organism>
<comment type="similarity">
    <text evidence="1">Belongs to the ClpS family.</text>
</comment>
<evidence type="ECO:0000256" key="1">
    <source>
        <dbReference type="HAMAP-Rule" id="MF_00302"/>
    </source>
</evidence>
<evidence type="ECO:0000313" key="4">
    <source>
        <dbReference type="Proteomes" id="UP000198862"/>
    </source>
</evidence>
<comment type="subunit">
    <text evidence="1">Binds to the N-terminal domain of the chaperone ClpA.</text>
</comment>
<dbReference type="Proteomes" id="UP000198862">
    <property type="component" value="Unassembled WGS sequence"/>
</dbReference>
<dbReference type="GO" id="GO:0030163">
    <property type="term" value="P:protein catabolic process"/>
    <property type="evidence" value="ECO:0007669"/>
    <property type="project" value="InterPro"/>
</dbReference>
<proteinExistence type="inferred from homology"/>
<sequence length="105" mass="12150">MSGLKQADVIDTVRDSEKQKLRPPRKYQVILNNDDFTPMDFVIEILMKFFNKNSEQAAEIMLKVHYDGKAICGIYSADIAQSKVEQVNKYARENQHPLLCRCEQV</sequence>
<gene>
    <name evidence="1" type="primary">clpS</name>
    <name evidence="3" type="ORF">SAMN02745724_04364</name>
</gene>
<dbReference type="SUPFAM" id="SSF54736">
    <property type="entry name" value="ClpS-like"/>
    <property type="match status" value="1"/>
</dbReference>
<dbReference type="HAMAP" id="MF_00302">
    <property type="entry name" value="ClpS"/>
    <property type="match status" value="1"/>
</dbReference>
<dbReference type="OrthoDB" id="9796121at2"/>
<dbReference type="AlphaFoldDB" id="A0A1I1S230"/>
<feature type="domain" description="Adaptor protein ClpS core" evidence="2">
    <location>
        <begin position="23"/>
        <end position="100"/>
    </location>
</feature>
<dbReference type="Gene3D" id="3.30.1390.10">
    <property type="match status" value="1"/>
</dbReference>
<accession>A0A1I1S230</accession>
<dbReference type="PANTHER" id="PTHR33473:SF19">
    <property type="entry name" value="ATP-DEPENDENT CLP PROTEASE ADAPTER PROTEIN CLPS"/>
    <property type="match status" value="1"/>
</dbReference>
<dbReference type="GO" id="GO:0008233">
    <property type="term" value="F:peptidase activity"/>
    <property type="evidence" value="ECO:0007669"/>
    <property type="project" value="UniProtKB-KW"/>
</dbReference>
<protein>
    <recommendedName>
        <fullName evidence="1">ATP-dependent Clp protease adapter protein ClpS</fullName>
    </recommendedName>
</protein>
<comment type="function">
    <text evidence="1">Involved in the modulation of the specificity of the ClpAP-mediated ATP-dependent protein degradation.</text>
</comment>